<dbReference type="GO" id="GO:0005524">
    <property type="term" value="F:ATP binding"/>
    <property type="evidence" value="ECO:0007669"/>
    <property type="project" value="UniProtKB-KW"/>
</dbReference>
<dbReference type="InterPro" id="IPR004589">
    <property type="entry name" value="DNA_helicase_ATP-dep_RecQ"/>
</dbReference>
<dbReference type="InterPro" id="IPR044876">
    <property type="entry name" value="HRDC_dom_sf"/>
</dbReference>
<evidence type="ECO:0000256" key="5">
    <source>
        <dbReference type="ARBA" id="ARBA00022741"/>
    </source>
</evidence>
<evidence type="ECO:0000256" key="1">
    <source>
        <dbReference type="ARBA" id="ARBA00001946"/>
    </source>
</evidence>
<dbReference type="Pfam" id="PF14493">
    <property type="entry name" value="HTH_40"/>
    <property type="match status" value="1"/>
</dbReference>
<dbReference type="RefSeq" id="WP_199869979.1">
    <property type="nucleotide sequence ID" value="NZ_JAAGPU010000015.1"/>
</dbReference>
<comment type="caution">
    <text evidence="20">The sequence shown here is derived from an EMBL/GenBank/DDBJ whole genome shotgun (WGS) entry which is preliminary data.</text>
</comment>
<comment type="cofactor">
    <cofactor evidence="2">
        <name>Zn(2+)</name>
        <dbReference type="ChEBI" id="CHEBI:29105"/>
    </cofactor>
</comment>
<dbReference type="InterPro" id="IPR018982">
    <property type="entry name" value="RQC_domain"/>
</dbReference>
<keyword evidence="11" id="KW-0238">DNA-binding</keyword>
<reference evidence="20 21" key="1">
    <citation type="submission" date="2020-02" db="EMBL/GenBank/DDBJ databases">
        <title>Genome assembly of a novel Clostridium senegalense strain.</title>
        <authorList>
            <person name="Gupta T.B."/>
            <person name="Jauregui R."/>
            <person name="Maclean P."/>
            <person name="Nawarathana A."/>
            <person name="Brightwell G."/>
        </authorList>
    </citation>
    <scope>NUCLEOTIDE SEQUENCE [LARGE SCALE GENOMIC DNA]</scope>
    <source>
        <strain evidence="20 21">AGRFS4</strain>
    </source>
</reference>
<evidence type="ECO:0000256" key="7">
    <source>
        <dbReference type="ARBA" id="ARBA00022801"/>
    </source>
</evidence>
<dbReference type="PANTHER" id="PTHR13710">
    <property type="entry name" value="DNA HELICASE RECQ FAMILY MEMBER"/>
    <property type="match status" value="1"/>
</dbReference>
<dbReference type="InterPro" id="IPR036390">
    <property type="entry name" value="WH_DNA-bd_sf"/>
</dbReference>
<dbReference type="InterPro" id="IPR006293">
    <property type="entry name" value="DNA_helicase_ATP-dep_RecQ_bac"/>
</dbReference>
<dbReference type="Gene3D" id="1.10.10.10">
    <property type="entry name" value="Winged helix-like DNA-binding domain superfamily/Winged helix DNA-binding domain"/>
    <property type="match status" value="1"/>
</dbReference>
<dbReference type="SUPFAM" id="SSF47819">
    <property type="entry name" value="HRDC-like"/>
    <property type="match status" value="1"/>
</dbReference>
<dbReference type="InterPro" id="IPR002121">
    <property type="entry name" value="HRDC_dom"/>
</dbReference>
<dbReference type="Pfam" id="PF09382">
    <property type="entry name" value="RQC"/>
    <property type="match status" value="1"/>
</dbReference>
<dbReference type="SMART" id="SM00490">
    <property type="entry name" value="HELICc"/>
    <property type="match status" value="1"/>
</dbReference>
<dbReference type="Gene3D" id="1.10.10.1390">
    <property type="entry name" value="ATP-dependent DNA helicase RecQ"/>
    <property type="match status" value="1"/>
</dbReference>
<dbReference type="GO" id="GO:0043138">
    <property type="term" value="F:3'-5' DNA helicase activity"/>
    <property type="evidence" value="ECO:0007669"/>
    <property type="project" value="UniProtKB-EC"/>
</dbReference>
<dbReference type="Pfam" id="PF00270">
    <property type="entry name" value="DEAD"/>
    <property type="match status" value="1"/>
</dbReference>
<dbReference type="InterPro" id="IPR001650">
    <property type="entry name" value="Helicase_C-like"/>
</dbReference>
<dbReference type="GO" id="GO:0003677">
    <property type="term" value="F:DNA binding"/>
    <property type="evidence" value="ECO:0007669"/>
    <property type="project" value="UniProtKB-KW"/>
</dbReference>
<name>A0A6M0H4B4_9CLOT</name>
<comment type="cofactor">
    <cofactor evidence="1">
        <name>Mg(2+)</name>
        <dbReference type="ChEBI" id="CHEBI:18420"/>
    </cofactor>
</comment>
<keyword evidence="6" id="KW-0227">DNA damage</keyword>
<keyword evidence="10" id="KW-0067">ATP-binding</keyword>
<dbReference type="SUPFAM" id="SSF52540">
    <property type="entry name" value="P-loop containing nucleoside triphosphate hydrolases"/>
    <property type="match status" value="1"/>
</dbReference>
<evidence type="ECO:0000256" key="13">
    <source>
        <dbReference type="ARBA" id="ARBA00023204"/>
    </source>
</evidence>
<evidence type="ECO:0000256" key="8">
    <source>
        <dbReference type="ARBA" id="ARBA00022806"/>
    </source>
</evidence>
<dbReference type="Pfam" id="PF00570">
    <property type="entry name" value="HRDC"/>
    <property type="match status" value="1"/>
</dbReference>
<accession>A0A6M0H4B4</accession>
<dbReference type="EC" id="5.6.2.4" evidence="16"/>
<dbReference type="PROSITE" id="PS51194">
    <property type="entry name" value="HELICASE_CTER"/>
    <property type="match status" value="1"/>
</dbReference>
<sequence length="715" mass="81646">MINKALDVLNKYFGYNSFRKGQENVIDSILNQNDTVAIMPTGGGKSICYQLPAILFDGITIVVSPLISLMKDQVDNLKATGISAGYINSSLSSLEYKTVKEKILNNDFKILYVAPERLLSQDFITLISNVNVSFIAIDEAHCVSQWGHDFRSSYTKINEFINLLKTRPTVAAFTATATEEVKNDMVKLLQLNKPSIFITGFDRENLILKVVQGGNKEAFILNYLKTHKEDSGIIYCATRKEVESLFKLLNNKDIKALKYHAGLSDNERLENQESFIYDNCNIIIATNAFGMGIDKSNVRFVIHHNMPKNIESYYQEIGRAGRDGEESECILLFSQSDIHLQKYLIDVSTYNENRKLNEYNKLQLMADFSYSNDCLKKFILNYFGENYNQDCGKCSNCHFEGEFVDKTEEARNVLYCVYEMKRPLGVTSIIDILKGSKNKKVLRLGLDKLNTYGIMSNISKDYLKTFIHTLISHRYLESLQGTFPTVGLTEKSIPILKREESVIFKEFVNKEYSDANNELLTILKSLRRDIATDENIPPYVVFSDSTLKELSIRLPINKEELLDISGVGEHKCEKYGTLFLNVISSYVNENNITLDFVFTKTKNESQARGSSHKSKTIEVTMDLLSNNPSIENACKQRNLQIGTILEHIKKYLEEHKNTNLPLDFSNLYDENNEKEILDAINQVGRNRLKPIKEIVNPNITYDEIKVVIFKNYFVS</sequence>
<dbReference type="GO" id="GO:0005737">
    <property type="term" value="C:cytoplasm"/>
    <property type="evidence" value="ECO:0007669"/>
    <property type="project" value="TreeGrafter"/>
</dbReference>
<keyword evidence="9" id="KW-0862">Zinc</keyword>
<dbReference type="Proteomes" id="UP000481872">
    <property type="component" value="Unassembled WGS sequence"/>
</dbReference>
<dbReference type="InterPro" id="IPR036388">
    <property type="entry name" value="WH-like_DNA-bd_sf"/>
</dbReference>
<dbReference type="InterPro" id="IPR010997">
    <property type="entry name" value="HRDC-like_sf"/>
</dbReference>
<dbReference type="SMART" id="SM00341">
    <property type="entry name" value="HRDC"/>
    <property type="match status" value="1"/>
</dbReference>
<dbReference type="NCBIfam" id="TIGR00614">
    <property type="entry name" value="recQ_fam"/>
    <property type="match status" value="1"/>
</dbReference>
<evidence type="ECO:0000256" key="2">
    <source>
        <dbReference type="ARBA" id="ARBA00001947"/>
    </source>
</evidence>
<evidence type="ECO:0000259" key="19">
    <source>
        <dbReference type="PROSITE" id="PS51194"/>
    </source>
</evidence>
<evidence type="ECO:0000256" key="9">
    <source>
        <dbReference type="ARBA" id="ARBA00022833"/>
    </source>
</evidence>
<dbReference type="SUPFAM" id="SSF46785">
    <property type="entry name" value="Winged helix' DNA-binding domain"/>
    <property type="match status" value="1"/>
</dbReference>
<keyword evidence="8 20" id="KW-0347">Helicase</keyword>
<dbReference type="InterPro" id="IPR029491">
    <property type="entry name" value="Helicase_HTH"/>
</dbReference>
<dbReference type="Gene3D" id="3.40.50.300">
    <property type="entry name" value="P-loop containing nucleotide triphosphate hydrolases"/>
    <property type="match status" value="2"/>
</dbReference>
<evidence type="ECO:0000259" key="18">
    <source>
        <dbReference type="PROSITE" id="PS51192"/>
    </source>
</evidence>
<dbReference type="GO" id="GO:0006281">
    <property type="term" value="P:DNA repair"/>
    <property type="evidence" value="ECO:0007669"/>
    <property type="project" value="UniProtKB-KW"/>
</dbReference>
<evidence type="ECO:0000256" key="6">
    <source>
        <dbReference type="ARBA" id="ARBA00022763"/>
    </source>
</evidence>
<dbReference type="GO" id="GO:0006260">
    <property type="term" value="P:DNA replication"/>
    <property type="evidence" value="ECO:0007669"/>
    <property type="project" value="InterPro"/>
</dbReference>
<evidence type="ECO:0000313" key="21">
    <source>
        <dbReference type="Proteomes" id="UP000481872"/>
    </source>
</evidence>
<evidence type="ECO:0000256" key="14">
    <source>
        <dbReference type="ARBA" id="ARBA00023235"/>
    </source>
</evidence>
<dbReference type="Pfam" id="PF16124">
    <property type="entry name" value="RecQ_Zn_bind"/>
    <property type="match status" value="1"/>
</dbReference>
<dbReference type="PANTHER" id="PTHR13710:SF105">
    <property type="entry name" value="ATP-DEPENDENT DNA HELICASE Q1"/>
    <property type="match status" value="1"/>
</dbReference>
<dbReference type="FunFam" id="3.40.50.300:FF:000296">
    <property type="entry name" value="ATP-dependent DNA helicase RecQ"/>
    <property type="match status" value="1"/>
</dbReference>
<evidence type="ECO:0000256" key="10">
    <source>
        <dbReference type="ARBA" id="ARBA00022840"/>
    </source>
</evidence>
<keyword evidence="12" id="KW-0233">DNA recombination</keyword>
<keyword evidence="7 20" id="KW-0378">Hydrolase</keyword>
<feature type="domain" description="Helicase ATP-binding" evidence="18">
    <location>
        <begin position="26"/>
        <end position="195"/>
    </location>
</feature>
<organism evidence="20 21">
    <name type="scientific">Clostridium senegalense</name>
    <dbReference type="NCBI Taxonomy" id="1465809"/>
    <lineage>
        <taxon>Bacteria</taxon>
        <taxon>Bacillati</taxon>
        <taxon>Bacillota</taxon>
        <taxon>Clostridia</taxon>
        <taxon>Eubacteriales</taxon>
        <taxon>Clostridiaceae</taxon>
        <taxon>Clostridium</taxon>
    </lineage>
</organism>
<evidence type="ECO:0000256" key="12">
    <source>
        <dbReference type="ARBA" id="ARBA00023172"/>
    </source>
</evidence>
<evidence type="ECO:0000256" key="4">
    <source>
        <dbReference type="ARBA" id="ARBA00022723"/>
    </source>
</evidence>
<keyword evidence="21" id="KW-1185">Reference proteome</keyword>
<comment type="similarity">
    <text evidence="3">Belongs to the helicase family. RecQ subfamily.</text>
</comment>
<feature type="domain" description="Helicase C-terminal" evidence="19">
    <location>
        <begin position="215"/>
        <end position="365"/>
    </location>
</feature>
<dbReference type="SMART" id="SM00487">
    <property type="entry name" value="DEXDc"/>
    <property type="match status" value="1"/>
</dbReference>
<keyword evidence="5" id="KW-0547">Nucleotide-binding</keyword>
<dbReference type="PROSITE" id="PS51192">
    <property type="entry name" value="HELICASE_ATP_BIND_1"/>
    <property type="match status" value="1"/>
</dbReference>
<keyword evidence="14" id="KW-0413">Isomerase</keyword>
<dbReference type="InterPro" id="IPR027417">
    <property type="entry name" value="P-loop_NTPase"/>
</dbReference>
<dbReference type="GO" id="GO:0043590">
    <property type="term" value="C:bacterial nucleoid"/>
    <property type="evidence" value="ECO:0007669"/>
    <property type="project" value="TreeGrafter"/>
</dbReference>
<evidence type="ECO:0000256" key="3">
    <source>
        <dbReference type="ARBA" id="ARBA00005446"/>
    </source>
</evidence>
<evidence type="ECO:0000256" key="11">
    <source>
        <dbReference type="ARBA" id="ARBA00023125"/>
    </source>
</evidence>
<evidence type="ECO:0000256" key="16">
    <source>
        <dbReference type="NCBIfam" id="TIGR01389"/>
    </source>
</evidence>
<keyword evidence="4" id="KW-0479">Metal-binding</keyword>
<dbReference type="GO" id="GO:0009432">
    <property type="term" value="P:SOS response"/>
    <property type="evidence" value="ECO:0007669"/>
    <property type="project" value="UniProtKB-UniRule"/>
</dbReference>
<evidence type="ECO:0000259" key="17">
    <source>
        <dbReference type="PROSITE" id="PS50967"/>
    </source>
</evidence>
<dbReference type="Pfam" id="PF00271">
    <property type="entry name" value="Helicase_C"/>
    <property type="match status" value="1"/>
</dbReference>
<dbReference type="GO" id="GO:0009378">
    <property type="term" value="F:four-way junction helicase activity"/>
    <property type="evidence" value="ECO:0007669"/>
    <property type="project" value="TreeGrafter"/>
</dbReference>
<dbReference type="GO" id="GO:0006310">
    <property type="term" value="P:DNA recombination"/>
    <property type="evidence" value="ECO:0007669"/>
    <property type="project" value="UniProtKB-UniRule"/>
</dbReference>
<gene>
    <name evidence="20" type="primary">recQ</name>
    <name evidence="20" type="ORF">G3M99_09400</name>
</gene>
<dbReference type="SMART" id="SM00956">
    <property type="entry name" value="RQC"/>
    <property type="match status" value="1"/>
</dbReference>
<evidence type="ECO:0000313" key="20">
    <source>
        <dbReference type="EMBL" id="NEU05064.1"/>
    </source>
</evidence>
<protein>
    <recommendedName>
        <fullName evidence="16">DNA helicase RecQ</fullName>
        <ecNumber evidence="16">5.6.2.4</ecNumber>
    </recommendedName>
</protein>
<dbReference type="CDD" id="cd17920">
    <property type="entry name" value="DEXHc_RecQ"/>
    <property type="match status" value="1"/>
</dbReference>
<dbReference type="GO" id="GO:0030894">
    <property type="term" value="C:replisome"/>
    <property type="evidence" value="ECO:0007669"/>
    <property type="project" value="TreeGrafter"/>
</dbReference>
<dbReference type="NCBIfam" id="TIGR01389">
    <property type="entry name" value="recQ"/>
    <property type="match status" value="1"/>
</dbReference>
<dbReference type="InterPro" id="IPR032284">
    <property type="entry name" value="RecQ_Zn-bd"/>
</dbReference>
<proteinExistence type="inferred from homology"/>
<dbReference type="PROSITE" id="PS50967">
    <property type="entry name" value="HRDC"/>
    <property type="match status" value="1"/>
</dbReference>
<dbReference type="GO" id="GO:0046872">
    <property type="term" value="F:metal ion binding"/>
    <property type="evidence" value="ECO:0007669"/>
    <property type="project" value="UniProtKB-KW"/>
</dbReference>
<evidence type="ECO:0000256" key="15">
    <source>
        <dbReference type="ARBA" id="ARBA00034617"/>
    </source>
</evidence>
<dbReference type="InterPro" id="IPR011545">
    <property type="entry name" value="DEAD/DEAH_box_helicase_dom"/>
</dbReference>
<dbReference type="Gene3D" id="1.10.150.80">
    <property type="entry name" value="HRDC domain"/>
    <property type="match status" value="1"/>
</dbReference>
<dbReference type="GO" id="GO:0016787">
    <property type="term" value="F:hydrolase activity"/>
    <property type="evidence" value="ECO:0007669"/>
    <property type="project" value="UniProtKB-KW"/>
</dbReference>
<keyword evidence="13" id="KW-0234">DNA repair</keyword>
<feature type="domain" description="HRDC" evidence="17">
    <location>
        <begin position="513"/>
        <end position="593"/>
    </location>
</feature>
<dbReference type="InterPro" id="IPR014001">
    <property type="entry name" value="Helicase_ATP-bd"/>
</dbReference>
<dbReference type="AlphaFoldDB" id="A0A6M0H4B4"/>
<dbReference type="EMBL" id="JAAGPU010000015">
    <property type="protein sequence ID" value="NEU05064.1"/>
    <property type="molecule type" value="Genomic_DNA"/>
</dbReference>
<comment type="catalytic activity">
    <reaction evidence="15">
        <text>Couples ATP hydrolysis with the unwinding of duplex DNA by translocating in the 3'-5' direction.</text>
        <dbReference type="EC" id="5.6.2.4"/>
    </reaction>
</comment>
<dbReference type="CDD" id="cd18794">
    <property type="entry name" value="SF2_C_RecQ"/>
    <property type="match status" value="1"/>
</dbReference>